<name>A0A8X7WTM0_POLSE</name>
<evidence type="ECO:0000313" key="6">
    <source>
        <dbReference type="EMBL" id="KAG2455425.1"/>
    </source>
</evidence>
<dbReference type="InterPro" id="IPR016181">
    <property type="entry name" value="Acyl_CoA_acyltransferase"/>
</dbReference>
<feature type="non-terminal residue" evidence="6">
    <location>
        <position position="1"/>
    </location>
</feature>
<keyword evidence="7" id="KW-1185">Reference proteome</keyword>
<dbReference type="EMBL" id="JAATIS010009265">
    <property type="protein sequence ID" value="KAG2455425.1"/>
    <property type="molecule type" value="Genomic_DNA"/>
</dbReference>
<evidence type="ECO:0000313" key="7">
    <source>
        <dbReference type="Proteomes" id="UP000886611"/>
    </source>
</evidence>
<organism evidence="6 7">
    <name type="scientific">Polypterus senegalus</name>
    <name type="common">Senegal bichir</name>
    <dbReference type="NCBI Taxonomy" id="55291"/>
    <lineage>
        <taxon>Eukaryota</taxon>
        <taxon>Metazoa</taxon>
        <taxon>Chordata</taxon>
        <taxon>Craniata</taxon>
        <taxon>Vertebrata</taxon>
        <taxon>Euteleostomi</taxon>
        <taxon>Actinopterygii</taxon>
        <taxon>Polypteriformes</taxon>
        <taxon>Polypteridae</taxon>
        <taxon>Polypterus</taxon>
    </lineage>
</organism>
<dbReference type="SUPFAM" id="SSF55729">
    <property type="entry name" value="Acyl-CoA N-acyltransferases (Nat)"/>
    <property type="match status" value="1"/>
</dbReference>
<evidence type="ECO:0000259" key="5">
    <source>
        <dbReference type="PROSITE" id="PS51729"/>
    </source>
</evidence>
<evidence type="ECO:0000256" key="4">
    <source>
        <dbReference type="SAM" id="MobiDB-lite"/>
    </source>
</evidence>
<dbReference type="InterPro" id="IPR031165">
    <property type="entry name" value="GNAT_YJDJ"/>
</dbReference>
<accession>A0A8X7WTM0</accession>
<comment type="similarity">
    <text evidence="1">Belongs to the NATD1 family.</text>
</comment>
<dbReference type="InterPro" id="IPR045057">
    <property type="entry name" value="Gcn5-rel_NAT"/>
</dbReference>
<dbReference type="PROSITE" id="PS51729">
    <property type="entry name" value="GNAT_YJDJ"/>
    <property type="match status" value="1"/>
</dbReference>
<evidence type="ECO:0000256" key="1">
    <source>
        <dbReference type="ARBA" id="ARBA00006233"/>
    </source>
</evidence>
<feature type="region of interest" description="Disordered" evidence="4">
    <location>
        <begin position="1"/>
        <end position="24"/>
    </location>
</feature>
<comment type="caution">
    <text evidence="6">The sequence shown here is derived from an EMBL/GenBank/DDBJ whole genome shotgun (WGS) entry which is preliminary data.</text>
</comment>
<gene>
    <name evidence="6" type="primary">Natd1</name>
    <name evidence="6" type="ORF">GTO96_0008069</name>
</gene>
<dbReference type="PANTHER" id="PTHR31435:SF9">
    <property type="entry name" value="PROTEIN NATD1"/>
    <property type="match status" value="1"/>
</dbReference>
<sequence length="186" mass="21345">MKKEEGMTGHGHAFTWASDQEGGLKSQPTQFEVAVGLPPTARHHGSQRLRFVVVFGLLTRSHFVFVFLFRVKTDCGMAQAAHINLLELSCPVKVEHDRKRRQFTVRLNGSHDHAVLLYEYIGKKMVDLQHTEVPDAYRGRGIAKHLAKAAMDFVVEEDLKAHLTCWYIQKFVKENPQPQYLERILH</sequence>
<dbReference type="Pfam" id="PF14542">
    <property type="entry name" value="Acetyltransf_CG"/>
    <property type="match status" value="1"/>
</dbReference>
<evidence type="ECO:0000256" key="3">
    <source>
        <dbReference type="ARBA" id="ARBA00031876"/>
    </source>
</evidence>
<feature type="non-terminal residue" evidence="6">
    <location>
        <position position="186"/>
    </location>
</feature>
<dbReference type="Proteomes" id="UP000886611">
    <property type="component" value="Unassembled WGS sequence"/>
</dbReference>
<feature type="domain" description="N-acetyltransferase" evidence="5">
    <location>
        <begin position="95"/>
        <end position="185"/>
    </location>
</feature>
<proteinExistence type="inferred from homology"/>
<dbReference type="PANTHER" id="PTHR31435">
    <property type="entry name" value="PROTEIN NATD1"/>
    <property type="match status" value="1"/>
</dbReference>
<dbReference type="Gene3D" id="3.40.630.30">
    <property type="match status" value="1"/>
</dbReference>
<dbReference type="AlphaFoldDB" id="A0A8X7WTM0"/>
<evidence type="ECO:0000256" key="2">
    <source>
        <dbReference type="ARBA" id="ARBA00020243"/>
    </source>
</evidence>
<dbReference type="FunFam" id="3.40.630.30:FF:000030">
    <property type="entry name" value="NATD1 isoform 1"/>
    <property type="match status" value="1"/>
</dbReference>
<protein>
    <recommendedName>
        <fullName evidence="2">Protein NATD1</fullName>
    </recommendedName>
    <alternativeName>
        <fullName evidence="3">N-acetyltransferase domain-containing protein 1</fullName>
    </alternativeName>
</protein>
<reference evidence="6 7" key="1">
    <citation type="journal article" date="2021" name="Cell">
        <title>Tracing the genetic footprints of vertebrate landing in non-teleost ray-finned fishes.</title>
        <authorList>
            <person name="Bi X."/>
            <person name="Wang K."/>
            <person name="Yang L."/>
            <person name="Pan H."/>
            <person name="Jiang H."/>
            <person name="Wei Q."/>
            <person name="Fang M."/>
            <person name="Yu H."/>
            <person name="Zhu C."/>
            <person name="Cai Y."/>
            <person name="He Y."/>
            <person name="Gan X."/>
            <person name="Zeng H."/>
            <person name="Yu D."/>
            <person name="Zhu Y."/>
            <person name="Jiang H."/>
            <person name="Qiu Q."/>
            <person name="Yang H."/>
            <person name="Zhang Y.E."/>
            <person name="Wang W."/>
            <person name="Zhu M."/>
            <person name="He S."/>
            <person name="Zhang G."/>
        </authorList>
    </citation>
    <scope>NUCLEOTIDE SEQUENCE [LARGE SCALE GENOMIC DNA]</scope>
    <source>
        <strain evidence="6">Bchr_013</strain>
    </source>
</reference>